<dbReference type="EMBL" id="RFLX01000032">
    <property type="protein sequence ID" value="RMI17308.1"/>
    <property type="molecule type" value="Genomic_DNA"/>
</dbReference>
<reference evidence="1 2" key="1">
    <citation type="submission" date="2018-10" db="EMBL/GenBank/DDBJ databases">
        <title>Roseomonas sp. nov., isolated from feces of Tibetan antelopes in the Qinghai-Tibet plateau, China.</title>
        <authorList>
            <person name="Tian Z."/>
        </authorList>
    </citation>
    <scope>NUCLEOTIDE SEQUENCE [LARGE SCALE GENOMIC DNA]</scope>
    <source>
        <strain evidence="1 2">Z23</strain>
    </source>
</reference>
<feature type="non-terminal residue" evidence="1">
    <location>
        <position position="254"/>
    </location>
</feature>
<name>A0ABX9VF46_9PROT</name>
<gene>
    <name evidence="1" type="ORF">EBE87_23040</name>
</gene>
<proteinExistence type="predicted"/>
<accession>A0ABX9VF46</accession>
<evidence type="ECO:0000313" key="2">
    <source>
        <dbReference type="Proteomes" id="UP000274097"/>
    </source>
</evidence>
<comment type="caution">
    <text evidence="1">The sequence shown here is derived from an EMBL/GenBank/DDBJ whole genome shotgun (WGS) entry which is preliminary data.</text>
</comment>
<dbReference type="RefSeq" id="WP_122140152.1">
    <property type="nucleotide sequence ID" value="NZ_RFLX01000032.1"/>
</dbReference>
<keyword evidence="2" id="KW-1185">Reference proteome</keyword>
<dbReference type="Proteomes" id="UP000274097">
    <property type="component" value="Unassembled WGS sequence"/>
</dbReference>
<sequence>MPAVLPDPVGMARPSRRVAWPVAQWPAADREAWARAQRPGDFLEEAGAAATWRPATLRAVVGAYGRWLAFLDTEGTFDAAPAAASHITPDTVRRYVAVLRAQCAPVTRAGYIAWLCMMAQALAPERDWRWLNAVQARLQRQAEPVRQKRTRVVPAGELRQLGLDVMARAEALEAVRPNQPLAARDFRDGLMIALLAMRPLRQRNFLGIEIGRHLQPLGDGYVLVFAGSETKNHRPLEASVPASLVPALRRYLDH</sequence>
<organism evidence="1 2">
    <name type="scientific">Teichococcus wenyumeiae</name>
    <dbReference type="NCBI Taxonomy" id="2478470"/>
    <lineage>
        <taxon>Bacteria</taxon>
        <taxon>Pseudomonadati</taxon>
        <taxon>Pseudomonadota</taxon>
        <taxon>Alphaproteobacteria</taxon>
        <taxon>Acetobacterales</taxon>
        <taxon>Roseomonadaceae</taxon>
        <taxon>Roseomonas</taxon>
    </lineage>
</organism>
<evidence type="ECO:0000313" key="1">
    <source>
        <dbReference type="EMBL" id="RMI17308.1"/>
    </source>
</evidence>
<evidence type="ECO:0008006" key="3">
    <source>
        <dbReference type="Google" id="ProtNLM"/>
    </source>
</evidence>
<protein>
    <recommendedName>
        <fullName evidence="3">Core-binding (CB) domain-containing protein</fullName>
    </recommendedName>
</protein>